<name>R4G7V8_RHOPR</name>
<dbReference type="PRINTS" id="PR00419">
    <property type="entry name" value="ADXRDTASE"/>
</dbReference>
<sequence length="536" mass="59941">MKCFQMVTNILVYRWLINRKWKLQNLFNRTMTNIIPCPCIEKLPCVPDVCDVGPISEQPKVLIIGAGVAGLSAAQRLFQCGVKNVIILEAAPRPGGRIYTCDCEHSPVDLGAQWIYGGCHSNMIFNLACQENLIKPPLEIFSPYRGVCLTSDGEVIKAHIRKKAVQHFHTIKLKAKELFKSGESSAHDNISLRQYLDRNIKSVLKKKFTEGERSLASKVMYGLTNDIKARMGGNLESIPVKKYGARTEIPGGDTAIKRDFSSILSPMINMIPKENIIFKKPIRTIKWKHPIYDDRRAEVYCCDGTVFQADFVILTVSLGVLKRHHEEMFCPCLPESKLEAINKLGFGNVAKIFLGYKRPFWLPTEGKFRLAWSENEIHKEDWLNSIGLIEEAPSHGKNLLVTVGGDEAFCVETVSSVKIVEKVTEIMRTFLSNQTIPYPKNILRSNWGHNAFTYGAVTYLGNESFLAHIKDLGSPIPLIKDSVAPVLLFAGEATSVGHYGTVQGARLSGIREAERILMITKRFGGKPKPDTFATCV</sequence>
<reference evidence="2" key="1">
    <citation type="submission" date="2013-04" db="EMBL/GenBank/DDBJ databases">
        <title>An insight into the transcriptome of the digestive tract of the blood sucking bug, Rhodnius prolixus.</title>
        <authorList>
            <person name="Ribeiro J.M.C."/>
            <person name="Genta F.A."/>
            <person name="Sorgine M.H.F."/>
            <person name="Paiva-Silva G.O."/>
            <person name="Majerowicz D."/>
            <person name="Medeiros M."/>
            <person name="Koerich L."/>
            <person name="Terra W.R."/>
            <person name="Ferreira C."/>
            <person name="Pimentel A.C."/>
            <person name="Bisch P.M."/>
            <person name="Diniz M.M.P."/>
            <person name="Nascimento R."/>
            <person name="Salmon D."/>
            <person name="Silber A.M."/>
            <person name="Alves M."/>
            <person name="Oliveira M.F."/>
            <person name="Gondim K.C."/>
            <person name="Silva Neto M.A.C."/>
            <person name="Atella G.C."/>
            <person name="Araujo H."/>
            <person name="Dias F.S."/>
            <person name="Polycarpo C.R."/>
            <person name="Fampa P."/>
            <person name="Melo A.C."/>
            <person name="Tanaka A.S."/>
            <person name="Balczun C."/>
            <person name="Oliveira J.H.M."/>
            <person name="Goncalves R."/>
            <person name="Lazoski C."/>
            <person name="Pereira M.A."/>
            <person name="Rivera-Pomar R."/>
            <person name="Diambra L."/>
            <person name="Schaub G.A."/>
            <person name="Garcia E.S."/>
            <person name="Azambuja P."/>
            <person name="Braz G.R.C."/>
            <person name="Oliveira P.L."/>
        </authorList>
    </citation>
    <scope>NUCLEOTIDE SEQUENCE</scope>
</reference>
<dbReference type="VEuPathDB" id="VectorBase:RPRC014142"/>
<dbReference type="AlphaFoldDB" id="R4G7V8"/>
<organism evidence="2">
    <name type="scientific">Rhodnius prolixus</name>
    <name type="common">Triatomid bug</name>
    <dbReference type="NCBI Taxonomy" id="13249"/>
    <lineage>
        <taxon>Eukaryota</taxon>
        <taxon>Metazoa</taxon>
        <taxon>Ecdysozoa</taxon>
        <taxon>Arthropoda</taxon>
        <taxon>Hexapoda</taxon>
        <taxon>Insecta</taxon>
        <taxon>Pterygota</taxon>
        <taxon>Neoptera</taxon>
        <taxon>Paraneoptera</taxon>
        <taxon>Hemiptera</taxon>
        <taxon>Heteroptera</taxon>
        <taxon>Panheteroptera</taxon>
        <taxon>Cimicomorpha</taxon>
        <taxon>Reduviidae</taxon>
        <taxon>Triatominae</taxon>
        <taxon>Rhodnius</taxon>
    </lineage>
</organism>
<dbReference type="EMBL" id="GAHY01002047">
    <property type="protein sequence ID" value="JAA75463.1"/>
    <property type="molecule type" value="mRNA"/>
</dbReference>
<evidence type="ECO:0000259" key="1">
    <source>
        <dbReference type="Pfam" id="PF01593"/>
    </source>
</evidence>
<proteinExistence type="evidence at transcript level"/>
<dbReference type="GO" id="GO:0046592">
    <property type="term" value="F:polyamine oxidase activity"/>
    <property type="evidence" value="ECO:0007669"/>
    <property type="project" value="TreeGrafter"/>
</dbReference>
<dbReference type="SUPFAM" id="SSF54373">
    <property type="entry name" value="FAD-linked reductases, C-terminal domain"/>
    <property type="match status" value="1"/>
</dbReference>
<dbReference type="PANTHER" id="PTHR10742:SF416">
    <property type="entry name" value="SPERMINE OXIDASE"/>
    <property type="match status" value="1"/>
</dbReference>
<dbReference type="InterPro" id="IPR050281">
    <property type="entry name" value="Flavin_monoamine_oxidase"/>
</dbReference>
<dbReference type="Gene3D" id="3.50.50.60">
    <property type="entry name" value="FAD/NAD(P)-binding domain"/>
    <property type="match status" value="1"/>
</dbReference>
<dbReference type="SUPFAM" id="SSF51905">
    <property type="entry name" value="FAD/NAD(P)-binding domain"/>
    <property type="match status" value="1"/>
</dbReference>
<protein>
    <submittedName>
        <fullName evidence="2">Putative flavin-containing amine oxidase</fullName>
    </submittedName>
</protein>
<dbReference type="HOGENOM" id="CLU_004498_2_2_1"/>
<dbReference type="PANTHER" id="PTHR10742">
    <property type="entry name" value="FLAVIN MONOAMINE OXIDASE"/>
    <property type="match status" value="1"/>
</dbReference>
<dbReference type="InterPro" id="IPR036188">
    <property type="entry name" value="FAD/NAD-bd_sf"/>
</dbReference>
<feature type="domain" description="Amine oxidase" evidence="1">
    <location>
        <begin position="68"/>
        <end position="517"/>
    </location>
</feature>
<accession>R4G7V8</accession>
<dbReference type="InterPro" id="IPR002937">
    <property type="entry name" value="Amino_oxidase"/>
</dbReference>
<dbReference type="Pfam" id="PF01593">
    <property type="entry name" value="Amino_oxidase"/>
    <property type="match status" value="1"/>
</dbReference>
<dbReference type="Gene3D" id="3.90.660.10">
    <property type="match status" value="1"/>
</dbReference>
<evidence type="ECO:0000313" key="2">
    <source>
        <dbReference type="EMBL" id="JAA75463.1"/>
    </source>
</evidence>